<dbReference type="PANTHER" id="PTHR31418">
    <property type="entry name" value="FATTY-ACID AND RETINOL-BINDING PROTEIN 1"/>
    <property type="match status" value="1"/>
</dbReference>
<dbReference type="Gene3D" id="1.20.120.1100">
    <property type="match status" value="1"/>
</dbReference>
<keyword evidence="9" id="KW-1185">Reference proteome</keyword>
<dbReference type="Pfam" id="PF05823">
    <property type="entry name" value="Gp-FAR-1"/>
    <property type="match status" value="1"/>
</dbReference>
<comment type="caution">
    <text evidence="8">The sequence shown here is derived from an EMBL/GenBank/DDBJ whole genome shotgun (WGS) entry which is preliminary data.</text>
</comment>
<reference evidence="8" key="1">
    <citation type="submission" date="2023-10" db="EMBL/GenBank/DDBJ databases">
        <title>Genome assembly of Pristionchus species.</title>
        <authorList>
            <person name="Yoshida K."/>
            <person name="Sommer R.J."/>
        </authorList>
    </citation>
    <scope>NUCLEOTIDE SEQUENCE</scope>
    <source>
        <strain evidence="8">RS0144</strain>
    </source>
</reference>
<evidence type="ECO:0000313" key="9">
    <source>
        <dbReference type="Proteomes" id="UP001432027"/>
    </source>
</evidence>
<comment type="subcellular location">
    <subcellularLocation>
        <location evidence="1">Secreted</location>
    </subcellularLocation>
</comment>
<accession>A0AAV5TBF4</accession>
<keyword evidence="7" id="KW-0446">Lipid-binding</keyword>
<proteinExistence type="inferred from homology"/>
<evidence type="ECO:0000256" key="7">
    <source>
        <dbReference type="ARBA" id="ARBA00023121"/>
    </source>
</evidence>
<dbReference type="EMBL" id="BTSX01000004">
    <property type="protein sequence ID" value="GMS92257.1"/>
    <property type="molecule type" value="Genomic_DNA"/>
</dbReference>
<evidence type="ECO:0000313" key="8">
    <source>
        <dbReference type="EMBL" id="GMS92257.1"/>
    </source>
</evidence>
<dbReference type="Proteomes" id="UP001432027">
    <property type="component" value="Unassembled WGS sequence"/>
</dbReference>
<dbReference type="InterPro" id="IPR008632">
    <property type="entry name" value="Gp-FAR-1"/>
</dbReference>
<sequence length="245" mass="27338">LYHHRYPFDHLPLHANLTQTNTCRNNMHTQLALFCLFAVSFAAPLTDRQKLIQKVWGEDVNVTLAESIIADEAKRFGVSNDEYFNTCTADADKFELTPEEKASVEQEKAALESLKDVKIENKDQLLKEIGARAPKTLEIVNKRIAIIDKYVAKLNPEAQKFAKDAGNAIEAAFVSIAKAQSNPGEMGMEQIMNLGAAAKKIYSDYQALSQSAKDSLDQTFCINATIRIVKSQIEQFFMSIAAKFS</sequence>
<keyword evidence="6" id="KW-0175">Coiled coil</keyword>
<keyword evidence="5" id="KW-0732">Signal</keyword>
<dbReference type="PANTHER" id="PTHR31418:SF7">
    <property type="entry name" value="FATTY-ACID AND RETINOL-BINDING PROTEIN 1"/>
    <property type="match status" value="1"/>
</dbReference>
<evidence type="ECO:0000256" key="5">
    <source>
        <dbReference type="ARBA" id="ARBA00022729"/>
    </source>
</evidence>
<evidence type="ECO:0000256" key="1">
    <source>
        <dbReference type="ARBA" id="ARBA00004613"/>
    </source>
</evidence>
<dbReference type="GO" id="GO:0008289">
    <property type="term" value="F:lipid binding"/>
    <property type="evidence" value="ECO:0007669"/>
    <property type="project" value="UniProtKB-KW"/>
</dbReference>
<evidence type="ECO:0000256" key="2">
    <source>
        <dbReference type="ARBA" id="ARBA00006648"/>
    </source>
</evidence>
<gene>
    <name evidence="8" type="ORF">PENTCL1PPCAC_14432</name>
</gene>
<name>A0AAV5TBF4_9BILA</name>
<protein>
    <recommendedName>
        <fullName evidence="3">Fatty-acid and retinol-binding protein 1</fullName>
    </recommendedName>
</protein>
<feature type="non-terminal residue" evidence="8">
    <location>
        <position position="245"/>
    </location>
</feature>
<organism evidence="8 9">
    <name type="scientific">Pristionchus entomophagus</name>
    <dbReference type="NCBI Taxonomy" id="358040"/>
    <lineage>
        <taxon>Eukaryota</taxon>
        <taxon>Metazoa</taxon>
        <taxon>Ecdysozoa</taxon>
        <taxon>Nematoda</taxon>
        <taxon>Chromadorea</taxon>
        <taxon>Rhabditida</taxon>
        <taxon>Rhabditina</taxon>
        <taxon>Diplogasteromorpha</taxon>
        <taxon>Diplogasteroidea</taxon>
        <taxon>Neodiplogasteridae</taxon>
        <taxon>Pristionchus</taxon>
    </lineage>
</organism>
<comment type="similarity">
    <text evidence="2">Belongs to the fatty-acid and retinol-binding protein (FARBP) family.</text>
</comment>
<evidence type="ECO:0000256" key="4">
    <source>
        <dbReference type="ARBA" id="ARBA00022525"/>
    </source>
</evidence>
<feature type="non-terminal residue" evidence="8">
    <location>
        <position position="1"/>
    </location>
</feature>
<evidence type="ECO:0000256" key="6">
    <source>
        <dbReference type="ARBA" id="ARBA00023054"/>
    </source>
</evidence>
<dbReference type="GO" id="GO:0005576">
    <property type="term" value="C:extracellular region"/>
    <property type="evidence" value="ECO:0007669"/>
    <property type="project" value="UniProtKB-SubCell"/>
</dbReference>
<dbReference type="AlphaFoldDB" id="A0AAV5TBF4"/>
<keyword evidence="4" id="KW-0964">Secreted</keyword>
<evidence type="ECO:0000256" key="3">
    <source>
        <dbReference type="ARBA" id="ARBA00017453"/>
    </source>
</evidence>